<dbReference type="AlphaFoldDB" id="A0A846K044"/>
<reference evidence="1 2" key="1">
    <citation type="submission" date="2019-04" db="EMBL/GenBank/DDBJ databases">
        <title>Genome sequencing of Clostridium botulinum Groups I-IV and Clostridium butyricum.</title>
        <authorList>
            <person name="Brunt J."/>
            <person name="Van Vliet A.H.M."/>
            <person name="Stringer S.C."/>
            <person name="Carter A.T."/>
            <person name="Peck M.W."/>
        </authorList>
    </citation>
    <scope>NUCLEOTIDE SEQUENCE [LARGE SCALE GENOMIC DNA]</scope>
    <source>
        <strain evidence="1 2">CB-K-33E</strain>
    </source>
</reference>
<proteinExistence type="predicted"/>
<name>A0A846K044_CLOBO</name>
<dbReference type="Proteomes" id="UP000473681">
    <property type="component" value="Unassembled WGS sequence"/>
</dbReference>
<organism evidence="1 2">
    <name type="scientific">Clostridium botulinum</name>
    <dbReference type="NCBI Taxonomy" id="1491"/>
    <lineage>
        <taxon>Bacteria</taxon>
        <taxon>Bacillati</taxon>
        <taxon>Bacillota</taxon>
        <taxon>Clostridia</taxon>
        <taxon>Eubacteriales</taxon>
        <taxon>Clostridiaceae</taxon>
        <taxon>Clostridium</taxon>
    </lineage>
</organism>
<gene>
    <name evidence="1" type="ORF">FDB51_08000</name>
</gene>
<protein>
    <submittedName>
        <fullName evidence="1">Uncharacterized protein</fullName>
    </submittedName>
</protein>
<dbReference type="RefSeq" id="WP_040107854.1">
    <property type="nucleotide sequence ID" value="NZ_LFPD01000008.1"/>
</dbReference>
<dbReference type="EMBL" id="SWVK01000009">
    <property type="protein sequence ID" value="NFN35072.1"/>
    <property type="molecule type" value="Genomic_DNA"/>
</dbReference>
<sequence>MLFGFLKSKSDFSYKEKAERIRNKTIRKEVNNFKKLCIKRFEDNIEKGKTTTTVDFYGNVTYGFENEISEIVLRELKEEYKNIDFSFSFRHFQNSYKGICMVAI</sequence>
<accession>A0A846K044</accession>
<evidence type="ECO:0000313" key="1">
    <source>
        <dbReference type="EMBL" id="NFN35072.1"/>
    </source>
</evidence>
<comment type="caution">
    <text evidence="1">The sequence shown here is derived from an EMBL/GenBank/DDBJ whole genome shotgun (WGS) entry which is preliminary data.</text>
</comment>
<evidence type="ECO:0000313" key="2">
    <source>
        <dbReference type="Proteomes" id="UP000473681"/>
    </source>
</evidence>